<evidence type="ECO:0000256" key="1">
    <source>
        <dbReference type="SAM" id="Phobius"/>
    </source>
</evidence>
<feature type="domain" description="Phosphatidic acid phosphatase type 2/haloperoxidase" evidence="2">
    <location>
        <begin position="77"/>
        <end position="188"/>
    </location>
</feature>
<feature type="transmembrane region" description="Helical" evidence="1">
    <location>
        <begin position="145"/>
        <end position="163"/>
    </location>
</feature>
<gene>
    <name evidence="3" type="ORF">ACFPYN_18055</name>
</gene>
<keyword evidence="1" id="KW-0472">Membrane</keyword>
<accession>A0ABW1LDU8</accession>
<dbReference type="PANTHER" id="PTHR14969">
    <property type="entry name" value="SPHINGOSINE-1-PHOSPHATE PHOSPHOHYDROLASE"/>
    <property type="match status" value="1"/>
</dbReference>
<dbReference type="EMBL" id="JBHSRI010000038">
    <property type="protein sequence ID" value="MFC6041313.1"/>
    <property type="molecule type" value="Genomic_DNA"/>
</dbReference>
<dbReference type="Pfam" id="PF01569">
    <property type="entry name" value="PAP2"/>
    <property type="match status" value="1"/>
</dbReference>
<evidence type="ECO:0000313" key="4">
    <source>
        <dbReference type="Proteomes" id="UP001596170"/>
    </source>
</evidence>
<evidence type="ECO:0000313" key="3">
    <source>
        <dbReference type="EMBL" id="MFC6041313.1"/>
    </source>
</evidence>
<proteinExistence type="predicted"/>
<dbReference type="CDD" id="cd03392">
    <property type="entry name" value="PAP2_like_2"/>
    <property type="match status" value="1"/>
</dbReference>
<dbReference type="SUPFAM" id="SSF48317">
    <property type="entry name" value="Acid phosphatase/Vanadium-dependent haloperoxidase"/>
    <property type="match status" value="1"/>
</dbReference>
<feature type="transmembrane region" description="Helical" evidence="1">
    <location>
        <begin position="5"/>
        <end position="23"/>
    </location>
</feature>
<feature type="transmembrane region" description="Helical" evidence="1">
    <location>
        <begin position="175"/>
        <end position="193"/>
    </location>
</feature>
<dbReference type="Gene3D" id="1.20.144.10">
    <property type="entry name" value="Phosphatidic acid phosphatase type 2/haloperoxidase"/>
    <property type="match status" value="2"/>
</dbReference>
<dbReference type="RefSeq" id="WP_377736139.1">
    <property type="nucleotide sequence ID" value="NZ_JBHSRI010000038.1"/>
</dbReference>
<sequence length="206" mass="24371">MKKLFYPLAFVTLIGFMTLFFNFTHEEMQEFDEKIGEVLIGNEFIRFFHYMGEPIWIASAALILIVYLAFRRNNYRGMLFVLFTVAGGNFLNHLMKEWIQRVRPDIPNQLTSYCFPSNHAMLGLLYLFTYAYLLTENKPSTKWRLSIWISAIVLTLLIGLSRVAGNNHYGTDVVAGWMFGYSFFILVVIWYEWRNRNMSKRKRQPE</sequence>
<name>A0ABW1LDU8_9BACL</name>
<feature type="transmembrane region" description="Helical" evidence="1">
    <location>
        <begin position="115"/>
        <end position="133"/>
    </location>
</feature>
<dbReference type="PANTHER" id="PTHR14969:SF13">
    <property type="entry name" value="AT30094P"/>
    <property type="match status" value="1"/>
</dbReference>
<feature type="transmembrane region" description="Helical" evidence="1">
    <location>
        <begin position="54"/>
        <end position="70"/>
    </location>
</feature>
<evidence type="ECO:0000259" key="2">
    <source>
        <dbReference type="SMART" id="SM00014"/>
    </source>
</evidence>
<reference evidence="4" key="1">
    <citation type="journal article" date="2019" name="Int. J. Syst. Evol. Microbiol.">
        <title>The Global Catalogue of Microorganisms (GCM) 10K type strain sequencing project: providing services to taxonomists for standard genome sequencing and annotation.</title>
        <authorList>
            <consortium name="The Broad Institute Genomics Platform"/>
            <consortium name="The Broad Institute Genome Sequencing Center for Infectious Disease"/>
            <person name="Wu L."/>
            <person name="Ma J."/>
        </authorList>
    </citation>
    <scope>NUCLEOTIDE SEQUENCE [LARGE SCALE GENOMIC DNA]</scope>
    <source>
        <strain evidence="4">CCUG 54527</strain>
    </source>
</reference>
<comment type="caution">
    <text evidence="3">The sequence shown here is derived from an EMBL/GenBank/DDBJ whole genome shotgun (WGS) entry which is preliminary data.</text>
</comment>
<dbReference type="InterPro" id="IPR000326">
    <property type="entry name" value="PAP2/HPO"/>
</dbReference>
<dbReference type="SMART" id="SM00014">
    <property type="entry name" value="acidPPc"/>
    <property type="match status" value="1"/>
</dbReference>
<dbReference type="Proteomes" id="UP001596170">
    <property type="component" value="Unassembled WGS sequence"/>
</dbReference>
<keyword evidence="1" id="KW-1133">Transmembrane helix</keyword>
<keyword evidence="1" id="KW-0812">Transmembrane</keyword>
<feature type="transmembrane region" description="Helical" evidence="1">
    <location>
        <begin position="77"/>
        <end position="95"/>
    </location>
</feature>
<organism evidence="3 4">
    <name type="scientific">Paenisporosarcina macmurdoensis</name>
    <dbReference type="NCBI Taxonomy" id="212659"/>
    <lineage>
        <taxon>Bacteria</taxon>
        <taxon>Bacillati</taxon>
        <taxon>Bacillota</taxon>
        <taxon>Bacilli</taxon>
        <taxon>Bacillales</taxon>
        <taxon>Caryophanaceae</taxon>
        <taxon>Paenisporosarcina</taxon>
    </lineage>
</organism>
<protein>
    <submittedName>
        <fullName evidence="3">Phosphatase PAP2 family protein</fullName>
    </submittedName>
</protein>
<keyword evidence="4" id="KW-1185">Reference proteome</keyword>
<dbReference type="InterPro" id="IPR036938">
    <property type="entry name" value="PAP2/HPO_sf"/>
</dbReference>